<feature type="domain" description="DUF2089" evidence="2">
    <location>
        <begin position="8"/>
        <end position="39"/>
    </location>
</feature>
<dbReference type="KEGG" id="phy:AJ81_10795"/>
<sequence length="125" mass="14116">MARVISRCPVCDSQLLITELTCPSCGTIIRGKFELEEFFRLSPEQLGFLRIFIKARGNLSEVQKELGISYPTARSRLEGIVKTLGYEAEEVQQEKQVNEVLESLEKGEISAQEALEKIRKLREGA</sequence>
<accession>A0A0X1KTN4</accession>
<dbReference type="PATRIC" id="fig|1123384.7.peg.2160"/>
<keyword evidence="4" id="KW-1185">Reference proteome</keyword>
<dbReference type="OrthoDB" id="9797643at2"/>
<evidence type="ECO:0008006" key="5">
    <source>
        <dbReference type="Google" id="ProtNLM"/>
    </source>
</evidence>
<evidence type="ECO:0000313" key="4">
    <source>
        <dbReference type="Proteomes" id="UP000077469"/>
    </source>
</evidence>
<reference evidence="3 4" key="1">
    <citation type="submission" date="2014-01" db="EMBL/GenBank/DDBJ databases">
        <title>Genome sequencing of Thermotog hypogea.</title>
        <authorList>
            <person name="Zhang X."/>
            <person name="Alvare G."/>
            <person name="Fristensky B."/>
            <person name="Chen L."/>
            <person name="Suen T."/>
            <person name="Chen Q."/>
            <person name="Ma K."/>
        </authorList>
    </citation>
    <scope>NUCLEOTIDE SEQUENCE [LARGE SCALE GENOMIC DNA]</scope>
    <source>
        <strain evidence="3 4">DSM 11164</strain>
    </source>
</reference>
<dbReference type="EMBL" id="CP007141">
    <property type="protein sequence ID" value="AJC74583.1"/>
    <property type="molecule type" value="Genomic_DNA"/>
</dbReference>
<dbReference type="InterPro" id="IPR018658">
    <property type="entry name" value="DUF2089"/>
</dbReference>
<dbReference type="Proteomes" id="UP000077469">
    <property type="component" value="Chromosome"/>
</dbReference>
<organism evidence="3 4">
    <name type="scientific">Pseudothermotoga hypogea DSM 11164 = NBRC 106472</name>
    <dbReference type="NCBI Taxonomy" id="1123384"/>
    <lineage>
        <taxon>Bacteria</taxon>
        <taxon>Thermotogati</taxon>
        <taxon>Thermotogota</taxon>
        <taxon>Thermotogae</taxon>
        <taxon>Thermotogales</taxon>
        <taxon>Thermotogaceae</taxon>
        <taxon>Pseudothermotoga</taxon>
    </lineage>
</organism>
<dbReference type="PaxDb" id="1123384-AJ81_10795"/>
<dbReference type="Pfam" id="PF09862">
    <property type="entry name" value="DUF2089"/>
    <property type="match status" value="1"/>
</dbReference>
<gene>
    <name evidence="3" type="ORF">AJ81_10795</name>
</gene>
<name>A0A0X1KTN4_9THEM</name>
<dbReference type="RefSeq" id="WP_031502871.1">
    <property type="nucleotide sequence ID" value="NC_022795.1"/>
</dbReference>
<evidence type="ECO:0000259" key="2">
    <source>
        <dbReference type="Pfam" id="PF22747"/>
    </source>
</evidence>
<feature type="domain" description="DUF2089" evidence="1">
    <location>
        <begin position="41"/>
        <end position="87"/>
    </location>
</feature>
<evidence type="ECO:0000313" key="3">
    <source>
        <dbReference type="EMBL" id="AJC74583.1"/>
    </source>
</evidence>
<dbReference type="InterPro" id="IPR053957">
    <property type="entry name" value="DUF2089_Zn_ribbon"/>
</dbReference>
<dbReference type="AlphaFoldDB" id="A0A0X1KTN4"/>
<protein>
    <recommendedName>
        <fullName evidence="5">Fis family transcriptional regulator</fullName>
    </recommendedName>
</protein>
<dbReference type="STRING" id="1123384.AJ81_10795"/>
<proteinExistence type="predicted"/>
<evidence type="ECO:0000259" key="1">
    <source>
        <dbReference type="Pfam" id="PF09862"/>
    </source>
</evidence>
<dbReference type="Pfam" id="PF22747">
    <property type="entry name" value="Zn_ribbon_DUF2089"/>
    <property type="match status" value="1"/>
</dbReference>